<proteinExistence type="inferred from homology"/>
<organism evidence="3 4">
    <name type="scientific">Ideonella paludis</name>
    <dbReference type="NCBI Taxonomy" id="1233411"/>
    <lineage>
        <taxon>Bacteria</taxon>
        <taxon>Pseudomonadati</taxon>
        <taxon>Pseudomonadota</taxon>
        <taxon>Betaproteobacteria</taxon>
        <taxon>Burkholderiales</taxon>
        <taxon>Sphaerotilaceae</taxon>
        <taxon>Ideonella</taxon>
    </lineage>
</organism>
<dbReference type="HAMAP" id="MF_00460">
    <property type="entry name" value="UPF0125_RnfH"/>
    <property type="match status" value="1"/>
</dbReference>
<evidence type="ECO:0000313" key="3">
    <source>
        <dbReference type="EMBL" id="MBQ0934671.1"/>
    </source>
</evidence>
<keyword evidence="4" id="KW-1185">Reference proteome</keyword>
<dbReference type="Gene3D" id="3.10.20.280">
    <property type="entry name" value="RnfH-like"/>
    <property type="match status" value="1"/>
</dbReference>
<comment type="caution">
    <text evidence="3">The sequence shown here is derived from an EMBL/GenBank/DDBJ whole genome shotgun (WGS) entry which is preliminary data.</text>
</comment>
<dbReference type="Proteomes" id="UP000672097">
    <property type="component" value="Unassembled WGS sequence"/>
</dbReference>
<comment type="similarity">
    <text evidence="1 2">Belongs to the UPF0125 (RnfH) family.</text>
</comment>
<dbReference type="EMBL" id="JAGQDG010000002">
    <property type="protein sequence ID" value="MBQ0934671.1"/>
    <property type="molecule type" value="Genomic_DNA"/>
</dbReference>
<dbReference type="InterPro" id="IPR005346">
    <property type="entry name" value="RnfH"/>
</dbReference>
<evidence type="ECO:0000256" key="2">
    <source>
        <dbReference type="HAMAP-Rule" id="MF_00460"/>
    </source>
</evidence>
<dbReference type="PANTHER" id="PTHR37483">
    <property type="entry name" value="UPF0125 PROTEIN RATB"/>
    <property type="match status" value="1"/>
</dbReference>
<accession>A0ABS5DUW8</accession>
<dbReference type="InterPro" id="IPR016155">
    <property type="entry name" value="Mopterin_synth/thiamin_S_b"/>
</dbReference>
<reference evidence="3 4" key="1">
    <citation type="submission" date="2021-04" db="EMBL/GenBank/DDBJ databases">
        <title>The genome sequence of type strain Ideonella paludis KCTC 32238.</title>
        <authorList>
            <person name="Liu Y."/>
        </authorList>
    </citation>
    <scope>NUCLEOTIDE SEQUENCE [LARGE SCALE GENOMIC DNA]</scope>
    <source>
        <strain evidence="3 4">KCTC 32238</strain>
    </source>
</reference>
<evidence type="ECO:0000256" key="1">
    <source>
        <dbReference type="ARBA" id="ARBA00010645"/>
    </source>
</evidence>
<protein>
    <recommendedName>
        <fullName evidence="2">UPF0125 protein KAK11_04945</fullName>
    </recommendedName>
</protein>
<name>A0ABS5DUW8_9BURK</name>
<dbReference type="PANTHER" id="PTHR37483:SF1">
    <property type="entry name" value="UPF0125 PROTEIN RATB"/>
    <property type="match status" value="1"/>
</dbReference>
<evidence type="ECO:0000313" key="4">
    <source>
        <dbReference type="Proteomes" id="UP000672097"/>
    </source>
</evidence>
<dbReference type="SUPFAM" id="SSF54285">
    <property type="entry name" value="MoaD/ThiS"/>
    <property type="match status" value="1"/>
</dbReference>
<sequence>MAHAEQGPLIDVLVCFSPQPREVEEVALQLPAGSTVAQAVEASGVLAKHGLALDEHLAVGVWMKLKPLDTVLRQDDRVEVYRPLKVDPKEARRQRYRKQKAG</sequence>
<dbReference type="InterPro" id="IPR037021">
    <property type="entry name" value="RnfH_sf"/>
</dbReference>
<gene>
    <name evidence="3" type="ORF">KAK11_04945</name>
</gene>
<dbReference type="Pfam" id="PF03658">
    <property type="entry name" value="Ub-RnfH"/>
    <property type="match status" value="1"/>
</dbReference>
<dbReference type="RefSeq" id="WP_210806870.1">
    <property type="nucleotide sequence ID" value="NZ_JAGQDG010000002.1"/>
</dbReference>